<name>A0A256IN62_9EURY</name>
<gene>
    <name evidence="1" type="ORF">DJ70_05035</name>
</gene>
<proteinExistence type="predicted"/>
<dbReference type="EMBL" id="NHPJ01000058">
    <property type="protein sequence ID" value="OYR57726.1"/>
    <property type="molecule type" value="Genomic_DNA"/>
</dbReference>
<evidence type="ECO:0000313" key="1">
    <source>
        <dbReference type="EMBL" id="OYR57726.1"/>
    </source>
</evidence>
<protein>
    <submittedName>
        <fullName evidence="1">Uncharacterized protein</fullName>
    </submittedName>
</protein>
<reference evidence="1 2" key="1">
    <citation type="journal article" date="2014" name="Front. Microbiol.">
        <title>Population and genomic analysis of the genus Halorubrum.</title>
        <authorList>
            <person name="Fullmer M.S."/>
            <person name="Soucy S.M."/>
            <person name="Swithers K.S."/>
            <person name="Makkay A.M."/>
            <person name="Wheeler R."/>
            <person name="Ventosa A."/>
            <person name="Gogarten J.P."/>
            <person name="Papke R.T."/>
        </authorList>
    </citation>
    <scope>NUCLEOTIDE SEQUENCE [LARGE SCALE GENOMIC DNA]</scope>
    <source>
        <strain evidence="1 2">Cb34</strain>
    </source>
</reference>
<evidence type="ECO:0000313" key="2">
    <source>
        <dbReference type="Proteomes" id="UP000216308"/>
    </source>
</evidence>
<keyword evidence="2" id="KW-1185">Reference proteome</keyword>
<organism evidence="1 2">
    <name type="scientific">Halorubrum halodurans</name>
    <dbReference type="NCBI Taxonomy" id="1383851"/>
    <lineage>
        <taxon>Archaea</taxon>
        <taxon>Methanobacteriati</taxon>
        <taxon>Methanobacteriota</taxon>
        <taxon>Stenosarchaea group</taxon>
        <taxon>Halobacteria</taxon>
        <taxon>Halobacteriales</taxon>
        <taxon>Haloferacaceae</taxon>
        <taxon>Halorubrum</taxon>
    </lineage>
</organism>
<dbReference type="OrthoDB" id="381908at2157"/>
<dbReference type="RefSeq" id="WP_094530738.1">
    <property type="nucleotide sequence ID" value="NZ_NHPJ01000058.1"/>
</dbReference>
<dbReference type="AlphaFoldDB" id="A0A256IN62"/>
<sequence>MTESCPTCQTDILVSGAQGPYYRWQCHGCGKQFGAIDTEPIAYDAVDEWYVSSSPDGVRLHADRSCLATSVDAEIRPLAPAVAREHRHSRCLTCGHEVVEG</sequence>
<accession>A0A256IN62</accession>
<comment type="caution">
    <text evidence="1">The sequence shown here is derived from an EMBL/GenBank/DDBJ whole genome shotgun (WGS) entry which is preliminary data.</text>
</comment>
<dbReference type="Proteomes" id="UP000216308">
    <property type="component" value="Unassembled WGS sequence"/>
</dbReference>